<protein>
    <submittedName>
        <fullName evidence="2">PilZ domain-containing protein</fullName>
    </submittedName>
</protein>
<organism evidence="2 3">
    <name type="scientific">Paenibacillus piri</name>
    <dbReference type="NCBI Taxonomy" id="2547395"/>
    <lineage>
        <taxon>Bacteria</taxon>
        <taxon>Bacillati</taxon>
        <taxon>Bacillota</taxon>
        <taxon>Bacilli</taxon>
        <taxon>Bacillales</taxon>
        <taxon>Paenibacillaceae</taxon>
        <taxon>Paenibacillus</taxon>
    </lineage>
</organism>
<dbReference type="EMBL" id="SMRT01000016">
    <property type="protein sequence ID" value="TDF93570.1"/>
    <property type="molecule type" value="Genomic_DNA"/>
</dbReference>
<dbReference type="Gene3D" id="2.40.10.220">
    <property type="entry name" value="predicted glycosyltransferase like domains"/>
    <property type="match status" value="1"/>
</dbReference>
<reference evidence="2 3" key="1">
    <citation type="submission" date="2019-03" db="EMBL/GenBank/DDBJ databases">
        <title>This is whole genome sequence of Paenibacillus sp MS74 strain.</title>
        <authorList>
            <person name="Trinh H.N."/>
        </authorList>
    </citation>
    <scope>NUCLEOTIDE SEQUENCE [LARGE SCALE GENOMIC DNA]</scope>
    <source>
        <strain evidence="2 3">MS74</strain>
    </source>
</reference>
<evidence type="ECO:0000259" key="1">
    <source>
        <dbReference type="Pfam" id="PF07238"/>
    </source>
</evidence>
<dbReference type="SUPFAM" id="SSF141371">
    <property type="entry name" value="PilZ domain-like"/>
    <property type="match status" value="1"/>
</dbReference>
<gene>
    <name evidence="2" type="ORF">E1757_26960</name>
</gene>
<feature type="domain" description="PilZ" evidence="1">
    <location>
        <begin position="108"/>
        <end position="217"/>
    </location>
</feature>
<dbReference type="GO" id="GO:0035438">
    <property type="term" value="F:cyclic-di-GMP binding"/>
    <property type="evidence" value="ECO:0007669"/>
    <property type="project" value="InterPro"/>
</dbReference>
<dbReference type="InterPro" id="IPR009875">
    <property type="entry name" value="PilZ_domain"/>
</dbReference>
<keyword evidence="3" id="KW-1185">Reference proteome</keyword>
<sequence>MLSKLAAAGSNYGYKEEKYKSPAGILLHSRTVVEKDGFVSTGLLSYAEGDIVEIEIPEYKLFHLGDSVKITVYSPGGIYVFASTVVAKDHGALIIINPPQNQSRFVEKREHPRIQVKQKGALHAVTWTGTNEKQVITDEAGFTVHNISISGIGFTVNEHAVNLDEAVLIEAELDLGFKLPFAAEIVRREQAMEGYYFGAKYIGLESGQTTSLRAFVLKKQVEVYFKEKAFQQAKREFK</sequence>
<dbReference type="RefSeq" id="WP_133234051.1">
    <property type="nucleotide sequence ID" value="NZ_SMRT01000016.1"/>
</dbReference>
<evidence type="ECO:0000313" key="2">
    <source>
        <dbReference type="EMBL" id="TDF93570.1"/>
    </source>
</evidence>
<name>A0A4R5KH43_9BACL</name>
<accession>A0A4R5KH43</accession>
<comment type="caution">
    <text evidence="2">The sequence shown here is derived from an EMBL/GenBank/DDBJ whole genome shotgun (WGS) entry which is preliminary data.</text>
</comment>
<dbReference type="Proteomes" id="UP000295636">
    <property type="component" value="Unassembled WGS sequence"/>
</dbReference>
<dbReference type="AlphaFoldDB" id="A0A4R5KH43"/>
<proteinExistence type="predicted"/>
<dbReference type="OrthoDB" id="2566152at2"/>
<dbReference type="Pfam" id="PF07238">
    <property type="entry name" value="PilZ"/>
    <property type="match status" value="1"/>
</dbReference>
<evidence type="ECO:0000313" key="3">
    <source>
        <dbReference type="Proteomes" id="UP000295636"/>
    </source>
</evidence>